<keyword evidence="4" id="KW-1185">Reference proteome</keyword>
<dbReference type="OMA" id="YTERYKG"/>
<protein>
    <recommendedName>
        <fullName evidence="2">DUF6534 domain-containing protein</fullName>
    </recommendedName>
</protein>
<evidence type="ECO:0000256" key="1">
    <source>
        <dbReference type="SAM" id="Phobius"/>
    </source>
</evidence>
<dbReference type="PANTHER" id="PTHR40465">
    <property type="entry name" value="CHROMOSOME 1, WHOLE GENOME SHOTGUN SEQUENCE"/>
    <property type="match status" value="1"/>
</dbReference>
<evidence type="ECO:0000313" key="4">
    <source>
        <dbReference type="Proteomes" id="UP000219338"/>
    </source>
</evidence>
<dbReference type="Pfam" id="PF20152">
    <property type="entry name" value="DUF6534"/>
    <property type="match status" value="1"/>
</dbReference>
<feature type="transmembrane region" description="Helical" evidence="1">
    <location>
        <begin position="152"/>
        <end position="177"/>
    </location>
</feature>
<feature type="domain" description="DUF6534" evidence="2">
    <location>
        <begin position="198"/>
        <end position="298"/>
    </location>
</feature>
<proteinExistence type="predicted"/>
<evidence type="ECO:0000259" key="2">
    <source>
        <dbReference type="Pfam" id="PF20152"/>
    </source>
</evidence>
<feature type="transmembrane region" description="Helical" evidence="1">
    <location>
        <begin position="189"/>
        <end position="211"/>
    </location>
</feature>
<reference evidence="4" key="1">
    <citation type="journal article" date="2017" name="Nat. Ecol. Evol.">
        <title>Genome expansion and lineage-specific genetic innovations in the forest pathogenic fungi Armillaria.</title>
        <authorList>
            <person name="Sipos G."/>
            <person name="Prasanna A.N."/>
            <person name="Walter M.C."/>
            <person name="O'Connor E."/>
            <person name="Balint B."/>
            <person name="Krizsan K."/>
            <person name="Kiss B."/>
            <person name="Hess J."/>
            <person name="Varga T."/>
            <person name="Slot J."/>
            <person name="Riley R."/>
            <person name="Boka B."/>
            <person name="Rigling D."/>
            <person name="Barry K."/>
            <person name="Lee J."/>
            <person name="Mihaltcheva S."/>
            <person name="LaButti K."/>
            <person name="Lipzen A."/>
            <person name="Waldron R."/>
            <person name="Moloney N.M."/>
            <person name="Sperisen C."/>
            <person name="Kredics L."/>
            <person name="Vagvoelgyi C."/>
            <person name="Patrignani A."/>
            <person name="Fitzpatrick D."/>
            <person name="Nagy I."/>
            <person name="Doyle S."/>
            <person name="Anderson J.B."/>
            <person name="Grigoriev I.V."/>
            <person name="Gueldener U."/>
            <person name="Muensterkoetter M."/>
            <person name="Nagy L.G."/>
        </authorList>
    </citation>
    <scope>NUCLEOTIDE SEQUENCE [LARGE SCALE GENOMIC DNA]</scope>
    <source>
        <strain evidence="4">C18/9</strain>
    </source>
</reference>
<dbReference type="PANTHER" id="PTHR40465:SF1">
    <property type="entry name" value="DUF6534 DOMAIN-CONTAINING PROTEIN"/>
    <property type="match status" value="1"/>
</dbReference>
<name>A0A284RP59_ARMOS</name>
<keyword evidence="1" id="KW-1133">Transmembrane helix</keyword>
<keyword evidence="1" id="KW-0472">Membrane</keyword>
<dbReference type="EMBL" id="FUEG01000012">
    <property type="protein sequence ID" value="SJL10537.1"/>
    <property type="molecule type" value="Genomic_DNA"/>
</dbReference>
<dbReference type="Proteomes" id="UP000219338">
    <property type="component" value="Unassembled WGS sequence"/>
</dbReference>
<keyword evidence="1" id="KW-0812">Transmembrane</keyword>
<gene>
    <name evidence="3" type="ORF">ARMOST_13924</name>
</gene>
<accession>A0A284RP59</accession>
<sequence length="394" mass="43448">MSLAQGAVLATDPSAPPAFQDKLLGSLVVGSYVNAMLYILEIIQASSISTTRPLRTKLTLPFWQVIYFFNHYRRDRPLIKAGIIISLVMDTVCTISQFACVYLYCVTNWGDESYVFDQYWPIPTYLLSTGVTTAVVQSFLIYRFWSLTRQWIISGILGLGMLTSAAGLVATAAAQIMYPQYTERYKGRVYVTVWLIASAACDVCIAVSLTFQLRRMNPTFQESKRYPVKYFPLTPATNTVINRLIGSVISTGTASTIVAIVILIVFLKNPMTNVSTGVAFCLGRLYSLTMLYSLNKRNALRAEGSSGHSSGRQDRAVINAELFSTGVPLKDVHRTARIDISETGQERESSSHSAAFGVPAPKASYADTEAYPLHNLDTGVNKTVPENYQSGWAV</sequence>
<dbReference type="InterPro" id="IPR045339">
    <property type="entry name" value="DUF6534"/>
</dbReference>
<dbReference type="OrthoDB" id="3203775at2759"/>
<feature type="transmembrane region" description="Helical" evidence="1">
    <location>
        <begin position="81"/>
        <end position="104"/>
    </location>
</feature>
<organism evidence="3 4">
    <name type="scientific">Armillaria ostoyae</name>
    <name type="common">Armillaria root rot fungus</name>
    <dbReference type="NCBI Taxonomy" id="47428"/>
    <lineage>
        <taxon>Eukaryota</taxon>
        <taxon>Fungi</taxon>
        <taxon>Dikarya</taxon>
        <taxon>Basidiomycota</taxon>
        <taxon>Agaricomycotina</taxon>
        <taxon>Agaricomycetes</taxon>
        <taxon>Agaricomycetidae</taxon>
        <taxon>Agaricales</taxon>
        <taxon>Marasmiineae</taxon>
        <taxon>Physalacriaceae</taxon>
        <taxon>Armillaria</taxon>
    </lineage>
</organism>
<dbReference type="AlphaFoldDB" id="A0A284RP59"/>
<dbReference type="STRING" id="47428.A0A284RP59"/>
<feature type="transmembrane region" description="Helical" evidence="1">
    <location>
        <begin position="273"/>
        <end position="294"/>
    </location>
</feature>
<feature type="transmembrane region" description="Helical" evidence="1">
    <location>
        <begin position="124"/>
        <end position="145"/>
    </location>
</feature>
<feature type="transmembrane region" description="Helical" evidence="1">
    <location>
        <begin position="23"/>
        <end position="43"/>
    </location>
</feature>
<feature type="transmembrane region" description="Helical" evidence="1">
    <location>
        <begin position="244"/>
        <end position="267"/>
    </location>
</feature>
<evidence type="ECO:0000313" key="3">
    <source>
        <dbReference type="EMBL" id="SJL10537.1"/>
    </source>
</evidence>